<dbReference type="InterPro" id="IPR001631">
    <property type="entry name" value="TopoI"/>
</dbReference>
<evidence type="ECO:0000313" key="10">
    <source>
        <dbReference type="Proteomes" id="UP000540656"/>
    </source>
</evidence>
<dbReference type="PROSITE" id="PS52038">
    <property type="entry name" value="TOPO_IB_2"/>
    <property type="match status" value="1"/>
</dbReference>
<dbReference type="PRINTS" id="PR00416">
    <property type="entry name" value="EUTPISMRASEI"/>
</dbReference>
<evidence type="ECO:0000313" key="9">
    <source>
        <dbReference type="EMBL" id="NYG57250.1"/>
    </source>
</evidence>
<dbReference type="InterPro" id="IPR049331">
    <property type="entry name" value="Top1B_N_bact"/>
</dbReference>
<reference evidence="9 10" key="1">
    <citation type="submission" date="2020-07" db="EMBL/GenBank/DDBJ databases">
        <title>Sequencing the genomes of 1000 actinobacteria strains.</title>
        <authorList>
            <person name="Klenk H.-P."/>
        </authorList>
    </citation>
    <scope>NUCLEOTIDE SEQUENCE [LARGE SCALE GENOMIC DNA]</scope>
    <source>
        <strain evidence="9 10">DSM 23819</strain>
    </source>
</reference>
<comment type="catalytic activity">
    <reaction evidence="1">
        <text>ATP-independent breakage of single-stranded DNA, followed by passage and rejoining.</text>
        <dbReference type="EC" id="5.6.2.1"/>
    </reaction>
</comment>
<evidence type="ECO:0000256" key="1">
    <source>
        <dbReference type="ARBA" id="ARBA00000213"/>
    </source>
</evidence>
<evidence type="ECO:0000256" key="4">
    <source>
        <dbReference type="ARBA" id="ARBA00023029"/>
    </source>
</evidence>
<feature type="domain" description="DNA topoisomerase IB N-terminal" evidence="8">
    <location>
        <begin position="22"/>
        <end position="69"/>
    </location>
</feature>
<dbReference type="SUPFAM" id="SSF55869">
    <property type="entry name" value="DNA topoisomerase I domain"/>
    <property type="match status" value="1"/>
</dbReference>
<dbReference type="GO" id="GO:0003917">
    <property type="term" value="F:DNA topoisomerase type I (single strand cut, ATP-independent) activity"/>
    <property type="evidence" value="ECO:0007669"/>
    <property type="project" value="UniProtKB-EC"/>
</dbReference>
<dbReference type="GO" id="GO:0003677">
    <property type="term" value="F:DNA binding"/>
    <property type="evidence" value="ECO:0007669"/>
    <property type="project" value="UniProtKB-KW"/>
</dbReference>
<dbReference type="AlphaFoldDB" id="A0A7Y9RVX5"/>
<dbReference type="InterPro" id="IPR014711">
    <property type="entry name" value="TopoI_cat_a-hlx-sub_euk"/>
</dbReference>
<evidence type="ECO:0000256" key="5">
    <source>
        <dbReference type="ARBA" id="ARBA00023125"/>
    </source>
</evidence>
<accession>A0A7Y9RVX5</accession>
<organism evidence="9 10">
    <name type="scientific">Nocardioides daedukensis</name>
    <dbReference type="NCBI Taxonomy" id="634462"/>
    <lineage>
        <taxon>Bacteria</taxon>
        <taxon>Bacillati</taxon>
        <taxon>Actinomycetota</taxon>
        <taxon>Actinomycetes</taxon>
        <taxon>Propionibacteriales</taxon>
        <taxon>Nocardioidaceae</taxon>
        <taxon>Nocardioides</taxon>
    </lineage>
</organism>
<proteinExistence type="inferred from homology"/>
<dbReference type="InterPro" id="IPR011010">
    <property type="entry name" value="DNA_brk_join_enz"/>
</dbReference>
<dbReference type="GO" id="GO:0006265">
    <property type="term" value="P:DNA topological change"/>
    <property type="evidence" value="ECO:0007669"/>
    <property type="project" value="InterPro"/>
</dbReference>
<dbReference type="InterPro" id="IPR035447">
    <property type="entry name" value="DNA_topo_I_N_sf"/>
</dbReference>
<evidence type="ECO:0000256" key="3">
    <source>
        <dbReference type="ARBA" id="ARBA00012891"/>
    </source>
</evidence>
<keyword evidence="6 9" id="KW-0413">Isomerase</keyword>
<dbReference type="Proteomes" id="UP000540656">
    <property type="component" value="Unassembled WGS sequence"/>
</dbReference>
<dbReference type="Gene3D" id="3.30.66.10">
    <property type="entry name" value="DNA topoisomerase I domain"/>
    <property type="match status" value="1"/>
</dbReference>
<dbReference type="Gene3D" id="3.90.15.10">
    <property type="entry name" value="Topoisomerase I, Chain A, domain 3"/>
    <property type="match status" value="1"/>
</dbReference>
<comment type="caution">
    <text evidence="9">The sequence shown here is derived from an EMBL/GenBank/DDBJ whole genome shotgun (WGS) entry which is preliminary data.</text>
</comment>
<evidence type="ECO:0000256" key="2">
    <source>
        <dbReference type="ARBA" id="ARBA00006645"/>
    </source>
</evidence>
<dbReference type="EC" id="5.6.2.1" evidence="3"/>
<keyword evidence="4" id="KW-0799">Topoisomerase</keyword>
<feature type="domain" description="DNA topoisomerase I catalytic core eukaryotic-type" evidence="7">
    <location>
        <begin position="81"/>
        <end position="287"/>
    </location>
</feature>
<sequence length="328" mass="36828">MVRLRQVSPEEPGWTRRRAGRGFVLLDASGERLCDEDAERVRALAIPPAWQDVWICSRANGHLQAVGTDAAGRKQYLYHPQWRLQRDAEKFDRVLELGRVMPRVRKRIDRDLAVDGMPASRATALAVRLLDRGYFRIGSDAYADEHGSIGLTTLEREHVRRQGKELVFAFIGKSGVEHDVRLDDPSCLEAIADLRRRRGGFAQLLAVKEGRRWRRLTPEEVNAYIREISGLESTAKDFRTWHATVLAAAALADGEIPSSRTARRRRRNEAIAEVAGYLGNTPAIARKSYVDPRVLDLYDEGCTIDVAGASLPEDQGVVERAVLRLLEG</sequence>
<keyword evidence="10" id="KW-1185">Reference proteome</keyword>
<dbReference type="Gene3D" id="1.10.132.120">
    <property type="match status" value="1"/>
</dbReference>
<gene>
    <name evidence="9" type="ORF">BJ980_000173</name>
</gene>
<evidence type="ECO:0000256" key="6">
    <source>
        <dbReference type="ARBA" id="ARBA00023235"/>
    </source>
</evidence>
<protein>
    <recommendedName>
        <fullName evidence="3">DNA topoisomerase</fullName>
        <ecNumber evidence="3">5.6.2.1</ecNumber>
    </recommendedName>
</protein>
<keyword evidence="5" id="KW-0238">DNA-binding</keyword>
<evidence type="ECO:0000259" key="7">
    <source>
        <dbReference type="Pfam" id="PF01028"/>
    </source>
</evidence>
<dbReference type="EMBL" id="JACCAA010000001">
    <property type="protein sequence ID" value="NYG57250.1"/>
    <property type="molecule type" value="Genomic_DNA"/>
</dbReference>
<comment type="similarity">
    <text evidence="2">Belongs to the type IB topoisomerase family.</text>
</comment>
<evidence type="ECO:0000259" key="8">
    <source>
        <dbReference type="Pfam" id="PF21338"/>
    </source>
</evidence>
<dbReference type="Pfam" id="PF21338">
    <property type="entry name" value="Top1B_N_bact"/>
    <property type="match status" value="1"/>
</dbReference>
<dbReference type="SUPFAM" id="SSF56349">
    <property type="entry name" value="DNA breaking-rejoining enzymes"/>
    <property type="match status" value="1"/>
</dbReference>
<dbReference type="InterPro" id="IPR013500">
    <property type="entry name" value="TopoI_cat_euk"/>
</dbReference>
<name>A0A7Y9RVX5_9ACTN</name>
<dbReference type="Pfam" id="PF01028">
    <property type="entry name" value="Topoisom_I"/>
    <property type="match status" value="1"/>
</dbReference>